<sequence>MTKKKYGWSADMNEYTCNFEASVADLEWERWIRENRSRVDAKKDIGNKAYSFILLWITRIKKKKKAAARHLSYSRIEHDSKARTGFAEELAPTNSEYYQARKKESTQLVNFPDRVRLGPLAKPAKNGACFRPGAKEPGLKWKEEFRQCPRRSRFLLRLGEEASEGNYERQAPRNLPNSEKGAISSKRSVPGQVAEAKAKD</sequence>
<dbReference type="GO" id="GO:0005840">
    <property type="term" value="C:ribosome"/>
    <property type="evidence" value="ECO:0007669"/>
    <property type="project" value="UniProtKB-KW"/>
</dbReference>
<organism evidence="2 3">
    <name type="scientific">Striga asiatica</name>
    <name type="common">Asiatic witchweed</name>
    <name type="synonym">Buchnera asiatica</name>
    <dbReference type="NCBI Taxonomy" id="4170"/>
    <lineage>
        <taxon>Eukaryota</taxon>
        <taxon>Viridiplantae</taxon>
        <taxon>Streptophyta</taxon>
        <taxon>Embryophyta</taxon>
        <taxon>Tracheophyta</taxon>
        <taxon>Spermatophyta</taxon>
        <taxon>Magnoliopsida</taxon>
        <taxon>eudicotyledons</taxon>
        <taxon>Gunneridae</taxon>
        <taxon>Pentapetalae</taxon>
        <taxon>asterids</taxon>
        <taxon>lamiids</taxon>
        <taxon>Lamiales</taxon>
        <taxon>Orobanchaceae</taxon>
        <taxon>Buchnereae</taxon>
        <taxon>Striga</taxon>
    </lineage>
</organism>
<gene>
    <name evidence="2" type="ORF">STAS_14673</name>
</gene>
<dbReference type="EMBL" id="BKCP01005461">
    <property type="protein sequence ID" value="GER38185.1"/>
    <property type="molecule type" value="Genomic_DNA"/>
</dbReference>
<name>A0A5A7PZ80_STRAF</name>
<proteinExistence type="predicted"/>
<comment type="caution">
    <text evidence="2">The sequence shown here is derived from an EMBL/GenBank/DDBJ whole genome shotgun (WGS) entry which is preliminary data.</text>
</comment>
<reference evidence="3" key="1">
    <citation type="journal article" date="2019" name="Curr. Biol.">
        <title>Genome Sequence of Striga asiatica Provides Insight into the Evolution of Plant Parasitism.</title>
        <authorList>
            <person name="Yoshida S."/>
            <person name="Kim S."/>
            <person name="Wafula E.K."/>
            <person name="Tanskanen J."/>
            <person name="Kim Y.M."/>
            <person name="Honaas L."/>
            <person name="Yang Z."/>
            <person name="Spallek T."/>
            <person name="Conn C.E."/>
            <person name="Ichihashi Y."/>
            <person name="Cheong K."/>
            <person name="Cui S."/>
            <person name="Der J.P."/>
            <person name="Gundlach H."/>
            <person name="Jiao Y."/>
            <person name="Hori C."/>
            <person name="Ishida J.K."/>
            <person name="Kasahara H."/>
            <person name="Kiba T."/>
            <person name="Kim M.S."/>
            <person name="Koo N."/>
            <person name="Laohavisit A."/>
            <person name="Lee Y.H."/>
            <person name="Lumba S."/>
            <person name="McCourt P."/>
            <person name="Mortimer J.C."/>
            <person name="Mutuku J.M."/>
            <person name="Nomura T."/>
            <person name="Sasaki-Sekimoto Y."/>
            <person name="Seto Y."/>
            <person name="Wang Y."/>
            <person name="Wakatake T."/>
            <person name="Sakakibara H."/>
            <person name="Demura T."/>
            <person name="Yamaguchi S."/>
            <person name="Yoneyama K."/>
            <person name="Manabe R.I."/>
            <person name="Nelson D.C."/>
            <person name="Schulman A.H."/>
            <person name="Timko M.P."/>
            <person name="dePamphilis C.W."/>
            <person name="Choi D."/>
            <person name="Shirasu K."/>
        </authorList>
    </citation>
    <scope>NUCLEOTIDE SEQUENCE [LARGE SCALE GENOMIC DNA]</scope>
    <source>
        <strain evidence="3">cv. UVA1</strain>
    </source>
</reference>
<evidence type="ECO:0000256" key="1">
    <source>
        <dbReference type="SAM" id="MobiDB-lite"/>
    </source>
</evidence>
<keyword evidence="2" id="KW-0689">Ribosomal protein</keyword>
<evidence type="ECO:0000313" key="2">
    <source>
        <dbReference type="EMBL" id="GER38185.1"/>
    </source>
</evidence>
<dbReference type="AlphaFoldDB" id="A0A5A7PZ80"/>
<protein>
    <submittedName>
        <fullName evidence="2">50S ribosomal protein L20</fullName>
    </submittedName>
</protein>
<dbReference type="Proteomes" id="UP000325081">
    <property type="component" value="Unassembled WGS sequence"/>
</dbReference>
<accession>A0A5A7PZ80</accession>
<evidence type="ECO:0000313" key="3">
    <source>
        <dbReference type="Proteomes" id="UP000325081"/>
    </source>
</evidence>
<keyword evidence="3" id="KW-1185">Reference proteome</keyword>
<feature type="region of interest" description="Disordered" evidence="1">
    <location>
        <begin position="161"/>
        <end position="200"/>
    </location>
</feature>
<keyword evidence="2" id="KW-0687">Ribonucleoprotein</keyword>